<sequence>MYDPKAPVSMFFIAKLDLKDKIINKNQEDREDLKKIMVQREKEMLDLKENIKEKDVKKSFSLVSFQIKDVPMECSSRNSCFHSDEHHTSSGSNKPHAKELQAECSHYQDFTC</sequence>
<organism evidence="2 3">
    <name type="scientific">Lactuca saligna</name>
    <name type="common">Willowleaf lettuce</name>
    <dbReference type="NCBI Taxonomy" id="75948"/>
    <lineage>
        <taxon>Eukaryota</taxon>
        <taxon>Viridiplantae</taxon>
        <taxon>Streptophyta</taxon>
        <taxon>Embryophyta</taxon>
        <taxon>Tracheophyta</taxon>
        <taxon>Spermatophyta</taxon>
        <taxon>Magnoliopsida</taxon>
        <taxon>eudicotyledons</taxon>
        <taxon>Gunneridae</taxon>
        <taxon>Pentapetalae</taxon>
        <taxon>asterids</taxon>
        <taxon>campanulids</taxon>
        <taxon>Asterales</taxon>
        <taxon>Asteraceae</taxon>
        <taxon>Cichorioideae</taxon>
        <taxon>Cichorieae</taxon>
        <taxon>Lactucinae</taxon>
        <taxon>Lactuca</taxon>
    </lineage>
</organism>
<evidence type="ECO:0000313" key="2">
    <source>
        <dbReference type="EMBL" id="CAI9269955.1"/>
    </source>
</evidence>
<dbReference type="Proteomes" id="UP001177003">
    <property type="component" value="Chromosome 1"/>
</dbReference>
<evidence type="ECO:0000313" key="3">
    <source>
        <dbReference type="Proteomes" id="UP001177003"/>
    </source>
</evidence>
<proteinExistence type="predicted"/>
<dbReference type="EMBL" id="OX465077">
    <property type="protein sequence ID" value="CAI9269955.1"/>
    <property type="molecule type" value="Genomic_DNA"/>
</dbReference>
<gene>
    <name evidence="2" type="ORF">LSALG_LOCUS10299</name>
</gene>
<evidence type="ECO:0000256" key="1">
    <source>
        <dbReference type="SAM" id="MobiDB-lite"/>
    </source>
</evidence>
<keyword evidence="3" id="KW-1185">Reference proteome</keyword>
<feature type="region of interest" description="Disordered" evidence="1">
    <location>
        <begin position="79"/>
        <end position="98"/>
    </location>
</feature>
<protein>
    <submittedName>
        <fullName evidence="2">Uncharacterized protein</fullName>
    </submittedName>
</protein>
<reference evidence="2" key="1">
    <citation type="submission" date="2023-04" db="EMBL/GenBank/DDBJ databases">
        <authorList>
            <person name="Vijverberg K."/>
            <person name="Xiong W."/>
            <person name="Schranz E."/>
        </authorList>
    </citation>
    <scope>NUCLEOTIDE SEQUENCE</scope>
</reference>
<name>A0AA35Y9B9_LACSI</name>
<accession>A0AA35Y9B9</accession>
<dbReference type="AlphaFoldDB" id="A0AA35Y9B9"/>